<evidence type="ECO:0000313" key="3">
    <source>
        <dbReference type="EMBL" id="QXL88335.1"/>
    </source>
</evidence>
<dbReference type="EMBL" id="JAIMBW010000001">
    <property type="protein sequence ID" value="MBY4891547.1"/>
    <property type="molecule type" value="Genomic_DNA"/>
</dbReference>
<keyword evidence="4" id="KW-1185">Reference proteome</keyword>
<dbReference type="EMBL" id="CP078073">
    <property type="protein sequence ID" value="QXL88335.1"/>
    <property type="molecule type" value="Genomic_DNA"/>
</dbReference>
<accession>A0A975TVN0</accession>
<protein>
    <submittedName>
        <fullName evidence="3">Uncharacterized protein</fullName>
    </submittedName>
</protein>
<keyword evidence="1" id="KW-0732">Signal</keyword>
<dbReference type="RefSeq" id="WP_257891408.1">
    <property type="nucleotide sequence ID" value="NZ_JAIMBW010000001.1"/>
</dbReference>
<feature type="signal peptide" evidence="1">
    <location>
        <begin position="1"/>
        <end position="24"/>
    </location>
</feature>
<proteinExistence type="predicted"/>
<dbReference type="AlphaFoldDB" id="A0A975TVN0"/>
<evidence type="ECO:0000313" key="4">
    <source>
        <dbReference type="Proteomes" id="UP000693972"/>
    </source>
</evidence>
<gene>
    <name evidence="2" type="ORF">KUL25_02065</name>
    <name evidence="3" type="ORF">KUL25_02070</name>
</gene>
<reference evidence="3 4" key="1">
    <citation type="submission" date="2021-07" db="EMBL/GenBank/DDBJ databases">
        <title>Karlodiniumbacter phycospheric gen. nov., sp. nov., a phycosphere bacterium isolated from karlodinium veneficum.</title>
        <authorList>
            <person name="Peng Y."/>
            <person name="Jiang L."/>
            <person name="Lee J."/>
        </authorList>
    </citation>
    <scope>NUCLEOTIDE SEQUENCE</scope>
    <source>
        <strain evidence="3 4">N5</strain>
    </source>
</reference>
<evidence type="ECO:0000256" key="1">
    <source>
        <dbReference type="SAM" id="SignalP"/>
    </source>
</evidence>
<dbReference type="Proteomes" id="UP000693972">
    <property type="component" value="Unassembled WGS sequence"/>
</dbReference>
<dbReference type="PROSITE" id="PS51257">
    <property type="entry name" value="PROKAR_LIPOPROTEIN"/>
    <property type="match status" value="1"/>
</dbReference>
<feature type="chain" id="PRO_5037777480" evidence="1">
    <location>
        <begin position="25"/>
        <end position="204"/>
    </location>
</feature>
<name>A0A975TVN0_9RHOB</name>
<sequence>MRPQTQTAQGAGLLYALTASATLACPTAADLDGGGIRFIGADGADEVHRRLDAERIEIDYVVENQPTSRSILAHGVYIVWYGDIDGVGAIVPGSGGVFARPDKFSTLPMPAPGLAWEGGYMFTDATGSYGESGALTVEVATTWTLGTCALTALPATMVVSGVDGPLYTEEMMYLPDLGTAVLVAVTDTAGPTTYEDVAVRAEAN</sequence>
<evidence type="ECO:0000313" key="2">
    <source>
        <dbReference type="EMBL" id="MBY4891547.1"/>
    </source>
</evidence>
<organism evidence="3">
    <name type="scientific">Gymnodinialimonas phycosphaerae</name>
    <dbReference type="NCBI Taxonomy" id="2841589"/>
    <lineage>
        <taxon>Bacteria</taxon>
        <taxon>Pseudomonadati</taxon>
        <taxon>Pseudomonadota</taxon>
        <taxon>Alphaproteobacteria</taxon>
        <taxon>Rhodobacterales</taxon>
        <taxon>Paracoccaceae</taxon>
        <taxon>Gymnodinialimonas</taxon>
    </lineage>
</organism>